<evidence type="ECO:0000313" key="1">
    <source>
        <dbReference type="EMBL" id="XDO01910.1"/>
    </source>
</evidence>
<dbReference type="EMBL" id="PP542043">
    <property type="protein sequence ID" value="XDO01910.1"/>
    <property type="molecule type" value="Genomic_DNA"/>
</dbReference>
<evidence type="ECO:0008006" key="2">
    <source>
        <dbReference type="Google" id="ProtNLM"/>
    </source>
</evidence>
<organism evidence="1">
    <name type="scientific">Florenciella sp. virus SA2</name>
    <dbReference type="NCBI Taxonomy" id="3240092"/>
    <lineage>
        <taxon>Viruses</taxon>
    </lineage>
</organism>
<protein>
    <recommendedName>
        <fullName evidence="2">Alpha/beta hydrolase</fullName>
    </recommendedName>
</protein>
<gene>
    <name evidence="1" type="ORF">FloV-SA2_00088</name>
</gene>
<name>A0AB39JDF2_9VIRU</name>
<reference evidence="1" key="1">
    <citation type="submission" date="2024-03" db="EMBL/GenBank/DDBJ databases">
        <title>Eukaryotic viruses encode the ribosomal protein eL40.</title>
        <authorList>
            <person name="Thomy J."/>
            <person name="Schvarcz C.R."/>
            <person name="McBeain K.A."/>
            <person name="Edwards K.F."/>
            <person name="Steward G.F."/>
        </authorList>
    </citation>
    <scope>NUCLEOTIDE SEQUENCE</scope>
    <source>
        <strain evidence="1">FloV-SA2</strain>
    </source>
</reference>
<proteinExistence type="predicted"/>
<accession>A0AB39JDF2</accession>
<sequence length="271" mass="31492">MVKILNIITWLGVGALFQVNMNTDAFSLKVMNTRRPLLFFPARVQRQLPGECYNQFITKMKDNYDVHVASDNIDKNLEMLNNLKEQYSNEDICLVAHSTGSSDLLTLFNSQLDTINSNKLVLIEPLDINLPELEFRMFNFDIKEFNDNIETAIETDYFKLMLDNIFGKKKVITNDGSNDGSILVIKHKQSDKWRFVPTIPPLSVLGDDLKSLEQNVNITEQVIDKYSHFDLMDRPWANMMNRAMMLDPRDSEDFSDYHKIIDEEITNFYLD</sequence>